<gene>
    <name evidence="2" type="ORF">CNE99_01295</name>
</gene>
<organism evidence="2 3">
    <name type="scientific">OM182 bacterium MED-G24</name>
    <dbReference type="NCBI Taxonomy" id="1986255"/>
    <lineage>
        <taxon>Bacteria</taxon>
        <taxon>Pseudomonadati</taxon>
        <taxon>Pseudomonadota</taxon>
        <taxon>Gammaproteobacteria</taxon>
        <taxon>OMG group</taxon>
        <taxon>OM182 clade</taxon>
    </lineage>
</organism>
<dbReference type="PROSITE" id="PS51819">
    <property type="entry name" value="VOC"/>
    <property type="match status" value="1"/>
</dbReference>
<keyword evidence="2" id="KW-0456">Lyase</keyword>
<dbReference type="Proteomes" id="UP000219327">
    <property type="component" value="Unassembled WGS sequence"/>
</dbReference>
<feature type="domain" description="VOC" evidence="1">
    <location>
        <begin position="7"/>
        <end position="118"/>
    </location>
</feature>
<dbReference type="PANTHER" id="PTHR21366">
    <property type="entry name" value="GLYOXALASE FAMILY PROTEIN"/>
    <property type="match status" value="1"/>
</dbReference>
<name>A0A2A5WZC9_9GAMM</name>
<dbReference type="InterPro" id="IPR029068">
    <property type="entry name" value="Glyas_Bleomycin-R_OHBP_Dase"/>
</dbReference>
<accession>A0A2A5WZC9</accession>
<dbReference type="EMBL" id="NTKD01000003">
    <property type="protein sequence ID" value="PDH41688.1"/>
    <property type="molecule type" value="Genomic_DNA"/>
</dbReference>
<dbReference type="InterPro" id="IPR037523">
    <property type="entry name" value="VOC_core"/>
</dbReference>
<protein>
    <submittedName>
        <fullName evidence="2">Lactoylglutathione lyase</fullName>
    </submittedName>
</protein>
<sequence>MPMKLSAIHHVSINVNDVPTAEKFYVDILGCDVLDRPDLGFPGAWLQVGEQQIHLMGMNTGKPLREQHFAFLVDNLEVIRAELDTSGISLSKSQTIPGVCIQAFTHDPSGNMLEFNQRL</sequence>
<evidence type="ECO:0000313" key="2">
    <source>
        <dbReference type="EMBL" id="PDH41688.1"/>
    </source>
</evidence>
<dbReference type="PANTHER" id="PTHR21366:SF22">
    <property type="entry name" value="VOC DOMAIN-CONTAINING PROTEIN"/>
    <property type="match status" value="1"/>
</dbReference>
<dbReference type="Gene3D" id="3.10.180.10">
    <property type="entry name" value="2,3-Dihydroxybiphenyl 1,2-Dioxygenase, domain 1"/>
    <property type="match status" value="1"/>
</dbReference>
<reference evidence="2 3" key="1">
    <citation type="submission" date="2017-08" db="EMBL/GenBank/DDBJ databases">
        <title>Fine stratification of microbial communities through a metagenomic profile of the photic zone.</title>
        <authorList>
            <person name="Haro-Moreno J.M."/>
            <person name="Lopez-Perez M."/>
            <person name="De La Torre J."/>
            <person name="Picazo A."/>
            <person name="Camacho A."/>
            <person name="Rodriguez-Valera F."/>
        </authorList>
    </citation>
    <scope>NUCLEOTIDE SEQUENCE [LARGE SCALE GENOMIC DNA]</scope>
    <source>
        <strain evidence="2">MED-G24</strain>
    </source>
</reference>
<evidence type="ECO:0000313" key="3">
    <source>
        <dbReference type="Proteomes" id="UP000219327"/>
    </source>
</evidence>
<comment type="caution">
    <text evidence="2">The sequence shown here is derived from an EMBL/GenBank/DDBJ whole genome shotgun (WGS) entry which is preliminary data.</text>
</comment>
<dbReference type="InterPro" id="IPR004360">
    <property type="entry name" value="Glyas_Fos-R_dOase_dom"/>
</dbReference>
<dbReference type="GO" id="GO:0016829">
    <property type="term" value="F:lyase activity"/>
    <property type="evidence" value="ECO:0007669"/>
    <property type="project" value="UniProtKB-KW"/>
</dbReference>
<proteinExistence type="predicted"/>
<dbReference type="SUPFAM" id="SSF54593">
    <property type="entry name" value="Glyoxalase/Bleomycin resistance protein/Dihydroxybiphenyl dioxygenase"/>
    <property type="match status" value="1"/>
</dbReference>
<dbReference type="InterPro" id="IPR050383">
    <property type="entry name" value="GlyoxalaseI/FosfomycinResist"/>
</dbReference>
<dbReference type="Pfam" id="PF00903">
    <property type="entry name" value="Glyoxalase"/>
    <property type="match status" value="1"/>
</dbReference>
<dbReference type="AlphaFoldDB" id="A0A2A5WZC9"/>
<evidence type="ECO:0000259" key="1">
    <source>
        <dbReference type="PROSITE" id="PS51819"/>
    </source>
</evidence>